<keyword evidence="1" id="KW-0812">Transmembrane</keyword>
<protein>
    <submittedName>
        <fullName evidence="2">Uncharacterized protein</fullName>
    </submittedName>
</protein>
<gene>
    <name evidence="2" type="ORF">F9G64_22140</name>
</gene>
<sequence length="188" mass="21893">MKKNEINIPNGLKTGLKVAAFPIIGFFKLFIIPFLIPFLLAKKIFNKVRYARGLPGHEVNSFDVWYEIKNLNEAKLNYMYKRCASMAWMSLLFFILFMSITIFMACNGTKLLFVSSSLSLTILVFTQYFHFVVFAYCFKIRSFDYKLDTFKSLEDILPNPFNDIAMAKKNGKEIPVQFYPKGRNILKK</sequence>
<name>A0A5J1FHG1_SALET</name>
<feature type="transmembrane region" description="Helical" evidence="1">
    <location>
        <begin position="85"/>
        <end position="105"/>
    </location>
</feature>
<feature type="transmembrane region" description="Helical" evidence="1">
    <location>
        <begin position="111"/>
        <end position="138"/>
    </location>
</feature>
<evidence type="ECO:0000256" key="1">
    <source>
        <dbReference type="SAM" id="Phobius"/>
    </source>
</evidence>
<feature type="transmembrane region" description="Helical" evidence="1">
    <location>
        <begin position="20"/>
        <end position="40"/>
    </location>
</feature>
<reference evidence="2" key="1">
    <citation type="submission" date="2019-10" db="EMBL/GenBank/DDBJ databases">
        <authorList>
            <person name="Ashton P.M."/>
            <person name="Dallman T."/>
            <person name="Nair S."/>
            <person name="De Pinna E."/>
            <person name="Peters T."/>
            <person name="Grant K."/>
        </authorList>
    </citation>
    <scope>NUCLEOTIDE SEQUENCE</scope>
    <source>
        <strain evidence="2">810119</strain>
    </source>
</reference>
<accession>A0A5J1FHG1</accession>
<proteinExistence type="predicted"/>
<dbReference type="EMBL" id="AALIQJ010000053">
    <property type="protein sequence ID" value="EDA0177530.1"/>
    <property type="molecule type" value="Genomic_DNA"/>
</dbReference>
<keyword evidence="1" id="KW-1133">Transmembrane helix</keyword>
<dbReference type="AlphaFoldDB" id="A0A5J1FHG1"/>
<organism evidence="2">
    <name type="scientific">Salmonella enterica subsp. enterica serovar Braenderup</name>
    <dbReference type="NCBI Taxonomy" id="149391"/>
    <lineage>
        <taxon>Bacteria</taxon>
        <taxon>Pseudomonadati</taxon>
        <taxon>Pseudomonadota</taxon>
        <taxon>Gammaproteobacteria</taxon>
        <taxon>Enterobacterales</taxon>
        <taxon>Enterobacteriaceae</taxon>
        <taxon>Salmonella</taxon>
    </lineage>
</organism>
<comment type="caution">
    <text evidence="2">The sequence shown here is derived from an EMBL/GenBank/DDBJ whole genome shotgun (WGS) entry which is preliminary data.</text>
</comment>
<keyword evidence="1" id="KW-0472">Membrane</keyword>
<evidence type="ECO:0000313" key="2">
    <source>
        <dbReference type="EMBL" id="EDA0177530.1"/>
    </source>
</evidence>